<keyword evidence="3" id="KW-1185">Reference proteome</keyword>
<gene>
    <name evidence="2" type="ORF">GIB67_006907</name>
</gene>
<evidence type="ECO:0000256" key="1">
    <source>
        <dbReference type="SAM" id="MobiDB-lite"/>
    </source>
</evidence>
<protein>
    <submittedName>
        <fullName evidence="2">Uncharacterized protein</fullName>
    </submittedName>
</protein>
<comment type="caution">
    <text evidence="2">The sequence shown here is derived from an EMBL/GenBank/DDBJ whole genome shotgun (WGS) entry which is preliminary data.</text>
</comment>
<feature type="compositionally biased region" description="Basic and acidic residues" evidence="1">
    <location>
        <begin position="54"/>
        <end position="66"/>
    </location>
</feature>
<proteinExistence type="predicted"/>
<evidence type="ECO:0000313" key="3">
    <source>
        <dbReference type="Proteomes" id="UP000541444"/>
    </source>
</evidence>
<accession>A0A7J7L066</accession>
<feature type="region of interest" description="Disordered" evidence="1">
    <location>
        <begin position="47"/>
        <end position="66"/>
    </location>
</feature>
<dbReference type="OrthoDB" id="1936068at2759"/>
<sequence>MQVSNLKDKLKVVEDNYILTSSENFNLQEKVHSLEEKLKDAELELQKANASPKESPEHRHISELSEMKNILKDSESKRLLEQTNEMNVDKMSLLEKQLRESDI</sequence>
<evidence type="ECO:0000313" key="2">
    <source>
        <dbReference type="EMBL" id="KAF6136015.1"/>
    </source>
</evidence>
<dbReference type="EMBL" id="JACGCM010002768">
    <property type="protein sequence ID" value="KAF6136015.1"/>
    <property type="molecule type" value="Genomic_DNA"/>
</dbReference>
<dbReference type="Proteomes" id="UP000541444">
    <property type="component" value="Unassembled WGS sequence"/>
</dbReference>
<organism evidence="2 3">
    <name type="scientific">Kingdonia uniflora</name>
    <dbReference type="NCBI Taxonomy" id="39325"/>
    <lineage>
        <taxon>Eukaryota</taxon>
        <taxon>Viridiplantae</taxon>
        <taxon>Streptophyta</taxon>
        <taxon>Embryophyta</taxon>
        <taxon>Tracheophyta</taxon>
        <taxon>Spermatophyta</taxon>
        <taxon>Magnoliopsida</taxon>
        <taxon>Ranunculales</taxon>
        <taxon>Circaeasteraceae</taxon>
        <taxon>Kingdonia</taxon>
    </lineage>
</organism>
<reference evidence="2 3" key="1">
    <citation type="journal article" date="2020" name="IScience">
        <title>Genome Sequencing of the Endangered Kingdonia uniflora (Circaeasteraceae, Ranunculales) Reveals Potential Mechanisms of Evolutionary Specialization.</title>
        <authorList>
            <person name="Sun Y."/>
            <person name="Deng T."/>
            <person name="Zhang A."/>
            <person name="Moore M.J."/>
            <person name="Landis J.B."/>
            <person name="Lin N."/>
            <person name="Zhang H."/>
            <person name="Zhang X."/>
            <person name="Huang J."/>
            <person name="Zhang X."/>
            <person name="Sun H."/>
            <person name="Wang H."/>
        </authorList>
    </citation>
    <scope>NUCLEOTIDE SEQUENCE [LARGE SCALE GENOMIC DNA]</scope>
    <source>
        <strain evidence="2">TB1705</strain>
        <tissue evidence="2">Leaf</tissue>
    </source>
</reference>
<name>A0A7J7L066_9MAGN</name>
<dbReference type="AlphaFoldDB" id="A0A7J7L066"/>